<feature type="region of interest" description="Disordered" evidence="4">
    <location>
        <begin position="223"/>
        <end position="301"/>
    </location>
</feature>
<dbReference type="Gene3D" id="3.40.50.360">
    <property type="match status" value="1"/>
</dbReference>
<feature type="compositionally biased region" description="Low complexity" evidence="4">
    <location>
        <begin position="223"/>
        <end position="251"/>
    </location>
</feature>
<keyword evidence="7" id="KW-1185">Reference proteome</keyword>
<name>A0A2N6PJH9_9MICO</name>
<dbReference type="PANTHER" id="PTHR43408:SF2">
    <property type="entry name" value="FMN REDUCTASE (NADPH)"/>
    <property type="match status" value="1"/>
</dbReference>
<dbReference type="GO" id="GO:0016491">
    <property type="term" value="F:oxidoreductase activity"/>
    <property type="evidence" value="ECO:0007669"/>
    <property type="project" value="UniProtKB-KW"/>
</dbReference>
<dbReference type="InterPro" id="IPR005025">
    <property type="entry name" value="FMN_Rdtase-like_dom"/>
</dbReference>
<organism evidence="6 7">
    <name type="scientific">Brevibacterium luteolum</name>
    <dbReference type="NCBI Taxonomy" id="199591"/>
    <lineage>
        <taxon>Bacteria</taxon>
        <taxon>Bacillati</taxon>
        <taxon>Actinomycetota</taxon>
        <taxon>Actinomycetes</taxon>
        <taxon>Micrococcales</taxon>
        <taxon>Brevibacteriaceae</taxon>
        <taxon>Brevibacterium</taxon>
    </lineage>
</organism>
<dbReference type="OrthoDB" id="1643408at2"/>
<dbReference type="SUPFAM" id="SSF52218">
    <property type="entry name" value="Flavoproteins"/>
    <property type="match status" value="1"/>
</dbReference>
<evidence type="ECO:0000256" key="3">
    <source>
        <dbReference type="ARBA" id="ARBA00023002"/>
    </source>
</evidence>
<gene>
    <name evidence="6" type="ORF">CJ198_06020</name>
</gene>
<dbReference type="Pfam" id="PF03358">
    <property type="entry name" value="FMN_red"/>
    <property type="match status" value="1"/>
</dbReference>
<evidence type="ECO:0000256" key="2">
    <source>
        <dbReference type="ARBA" id="ARBA00022643"/>
    </source>
</evidence>
<dbReference type="EMBL" id="PNFZ01000002">
    <property type="protein sequence ID" value="PMB98850.1"/>
    <property type="molecule type" value="Genomic_DNA"/>
</dbReference>
<dbReference type="InterPro" id="IPR023932">
    <property type="entry name" value="CE1759_FMN_reduct"/>
</dbReference>
<evidence type="ECO:0000256" key="1">
    <source>
        <dbReference type="ARBA" id="ARBA00022630"/>
    </source>
</evidence>
<evidence type="ECO:0000313" key="7">
    <source>
        <dbReference type="Proteomes" id="UP000235703"/>
    </source>
</evidence>
<comment type="caution">
    <text evidence="6">The sequence shown here is derived from an EMBL/GenBank/DDBJ whole genome shotgun (WGS) entry which is preliminary data.</text>
</comment>
<dbReference type="NCBIfam" id="TIGR04037">
    <property type="entry name" value="LLM_duo_CE1759"/>
    <property type="match status" value="1"/>
</dbReference>
<dbReference type="InterPro" id="IPR029039">
    <property type="entry name" value="Flavoprotein-like_sf"/>
</dbReference>
<evidence type="ECO:0000313" key="6">
    <source>
        <dbReference type="EMBL" id="PMB98850.1"/>
    </source>
</evidence>
<keyword evidence="3" id="KW-0560">Oxidoreductase</keyword>
<dbReference type="PANTHER" id="PTHR43408">
    <property type="entry name" value="FMN REDUCTASE (NADPH)"/>
    <property type="match status" value="1"/>
</dbReference>
<sequence length="301" mass="30668">MCPTHRPTTGSSHATAPGTTRCPAAGRAPPQRRTPMFEIVTVAAGLSEDSTTSRLAARLAAATASALETTAPEVTVTEINLRTLAKEMVTITVSGLPSPALEDAFAAVQRADALITVAPIYNSQPVGLQTLFFQLIDDAALAGTPVLIGSTGGTARHSLAAETSLRPLLSYLKAIIVPTAVFAATDDWGADTSGMAESGGLAERITTAGAELAGLVHALRPAAAGEEAGETTAGEEAAGPGLPESEPAPGETEAPQHGGDRQHAGDRPQFAAQFATPAVRRGPVDALDPNAVTPFAELLRS</sequence>
<feature type="region of interest" description="Disordered" evidence="4">
    <location>
        <begin position="1"/>
        <end position="34"/>
    </location>
</feature>
<dbReference type="Proteomes" id="UP000235703">
    <property type="component" value="Unassembled WGS sequence"/>
</dbReference>
<feature type="compositionally biased region" description="Polar residues" evidence="4">
    <location>
        <begin position="1"/>
        <end position="18"/>
    </location>
</feature>
<feature type="domain" description="NADPH-dependent FMN reductase-like" evidence="5">
    <location>
        <begin position="39"/>
        <end position="187"/>
    </location>
</feature>
<proteinExistence type="predicted"/>
<keyword evidence="1" id="KW-0285">Flavoprotein</keyword>
<dbReference type="InterPro" id="IPR051814">
    <property type="entry name" value="NAD(P)H-dep_FMN_reductase"/>
</dbReference>
<keyword evidence="2" id="KW-0288">FMN</keyword>
<evidence type="ECO:0000259" key="5">
    <source>
        <dbReference type="Pfam" id="PF03358"/>
    </source>
</evidence>
<accession>A0A2N6PJH9</accession>
<evidence type="ECO:0000256" key="4">
    <source>
        <dbReference type="SAM" id="MobiDB-lite"/>
    </source>
</evidence>
<dbReference type="AlphaFoldDB" id="A0A2N6PJH9"/>
<reference evidence="6 7" key="1">
    <citation type="submission" date="2017-09" db="EMBL/GenBank/DDBJ databases">
        <title>Bacterial strain isolated from the female urinary microbiota.</title>
        <authorList>
            <person name="Thomas-White K."/>
            <person name="Kumar N."/>
            <person name="Forster S."/>
            <person name="Putonti C."/>
            <person name="Lawley T."/>
            <person name="Wolfe A.J."/>
        </authorList>
    </citation>
    <scope>NUCLEOTIDE SEQUENCE [LARGE SCALE GENOMIC DNA]</scope>
    <source>
        <strain evidence="6 7">UMB0680</strain>
    </source>
</reference>
<protein>
    <submittedName>
        <fullName evidence="6">Flavoprotein</fullName>
    </submittedName>
</protein>